<feature type="compositionally biased region" description="Basic and acidic residues" evidence="1">
    <location>
        <begin position="60"/>
        <end position="70"/>
    </location>
</feature>
<dbReference type="EMBL" id="AVOT02143745">
    <property type="protein sequence ID" value="MBW0591559.1"/>
    <property type="molecule type" value="Genomic_DNA"/>
</dbReference>
<accession>A0A9Q3QAV9</accession>
<dbReference type="AlphaFoldDB" id="A0A9Q3QAV9"/>
<feature type="region of interest" description="Disordered" evidence="1">
    <location>
        <begin position="108"/>
        <end position="135"/>
    </location>
</feature>
<sequence length="394" mass="44626">MVHMKILKKCGGELEHALRSRFIEPCSTEEYINALEDIATRTKIDRTWKKLDIKSPNKPFIKKDKSKEAFKPNTSNNNEQRKCHKCGGSGHLANNFLKKAKINEIVETENHNDKEEESDSEKETEQSEASESDQINIINAQINNIDIIYEVLDVSSNLPQAGASDTNLTNLQDAKLYRTKPAKGMGYTAGKSSISIVMVNNQEEKVNLDTGAYCTCVGKGYLETIVPDWQEKFIPIQGVKFSSASESMKPLGIIDLTLIFPHPSQCVRIKVEFVVIDNCTSNHLILENDYCSIYGIDISNQRDRYFTIGDNKGQNFGFLNNKRQITVIKNEEKSPEKKLFISEQLKEAEFNQDVTEKMKEKMIDLLFKYKNAFATDKEPLGAIIGHEVDIILNV</sequence>
<organism evidence="2 3">
    <name type="scientific">Austropuccinia psidii MF-1</name>
    <dbReference type="NCBI Taxonomy" id="1389203"/>
    <lineage>
        <taxon>Eukaryota</taxon>
        <taxon>Fungi</taxon>
        <taxon>Dikarya</taxon>
        <taxon>Basidiomycota</taxon>
        <taxon>Pucciniomycotina</taxon>
        <taxon>Pucciniomycetes</taxon>
        <taxon>Pucciniales</taxon>
        <taxon>Sphaerophragmiaceae</taxon>
        <taxon>Austropuccinia</taxon>
    </lineage>
</organism>
<gene>
    <name evidence="2" type="ORF">O181_131274</name>
</gene>
<name>A0A9Q3QAV9_9BASI</name>
<comment type="caution">
    <text evidence="2">The sequence shown here is derived from an EMBL/GenBank/DDBJ whole genome shotgun (WGS) entry which is preliminary data.</text>
</comment>
<evidence type="ECO:0000256" key="1">
    <source>
        <dbReference type="SAM" id="MobiDB-lite"/>
    </source>
</evidence>
<keyword evidence="3" id="KW-1185">Reference proteome</keyword>
<proteinExistence type="predicted"/>
<feature type="region of interest" description="Disordered" evidence="1">
    <location>
        <begin position="60"/>
        <end position="85"/>
    </location>
</feature>
<feature type="non-terminal residue" evidence="2">
    <location>
        <position position="394"/>
    </location>
</feature>
<evidence type="ECO:0000313" key="2">
    <source>
        <dbReference type="EMBL" id="MBW0591559.1"/>
    </source>
</evidence>
<reference evidence="2" key="1">
    <citation type="submission" date="2021-03" db="EMBL/GenBank/DDBJ databases">
        <title>Draft genome sequence of rust myrtle Austropuccinia psidii MF-1, a brazilian biotype.</title>
        <authorList>
            <person name="Quecine M.C."/>
            <person name="Pachon D.M.R."/>
            <person name="Bonatelli M.L."/>
            <person name="Correr F.H."/>
            <person name="Franceschini L.M."/>
            <person name="Leite T.F."/>
            <person name="Margarido G.R.A."/>
            <person name="Almeida C.A."/>
            <person name="Ferrarezi J.A."/>
            <person name="Labate C.A."/>
        </authorList>
    </citation>
    <scope>NUCLEOTIDE SEQUENCE</scope>
    <source>
        <strain evidence="2">MF-1</strain>
    </source>
</reference>
<evidence type="ECO:0000313" key="3">
    <source>
        <dbReference type="Proteomes" id="UP000765509"/>
    </source>
</evidence>
<dbReference type="Proteomes" id="UP000765509">
    <property type="component" value="Unassembled WGS sequence"/>
</dbReference>
<protein>
    <submittedName>
        <fullName evidence="2">Uncharacterized protein</fullName>
    </submittedName>
</protein>
<feature type="compositionally biased region" description="Acidic residues" evidence="1">
    <location>
        <begin position="115"/>
        <end position="131"/>
    </location>
</feature>